<evidence type="ECO:0008006" key="4">
    <source>
        <dbReference type="Google" id="ProtNLM"/>
    </source>
</evidence>
<feature type="compositionally biased region" description="Pro residues" evidence="1">
    <location>
        <begin position="533"/>
        <end position="547"/>
    </location>
</feature>
<reference evidence="2 3" key="1">
    <citation type="journal article" date="2016" name="Mol. Biol. Evol.">
        <title>Comparative Genomics of Early-Diverging Mushroom-Forming Fungi Provides Insights into the Origins of Lignocellulose Decay Capabilities.</title>
        <authorList>
            <person name="Nagy L.G."/>
            <person name="Riley R."/>
            <person name="Tritt A."/>
            <person name="Adam C."/>
            <person name="Daum C."/>
            <person name="Floudas D."/>
            <person name="Sun H."/>
            <person name="Yadav J.S."/>
            <person name="Pangilinan J."/>
            <person name="Larsson K.H."/>
            <person name="Matsuura K."/>
            <person name="Barry K."/>
            <person name="Labutti K."/>
            <person name="Kuo R."/>
            <person name="Ohm R.A."/>
            <person name="Bhattacharya S.S."/>
            <person name="Shirouzu T."/>
            <person name="Yoshinaga Y."/>
            <person name="Martin F.M."/>
            <person name="Grigoriev I.V."/>
            <person name="Hibbett D.S."/>
        </authorList>
    </citation>
    <scope>NUCLEOTIDE SEQUENCE [LARGE SCALE GENOMIC DNA]</scope>
    <source>
        <strain evidence="2 3">L-15889</strain>
    </source>
</reference>
<feature type="compositionally biased region" description="Low complexity" evidence="1">
    <location>
        <begin position="510"/>
        <end position="525"/>
    </location>
</feature>
<organism evidence="2 3">
    <name type="scientific">Daedalea quercina L-15889</name>
    <dbReference type="NCBI Taxonomy" id="1314783"/>
    <lineage>
        <taxon>Eukaryota</taxon>
        <taxon>Fungi</taxon>
        <taxon>Dikarya</taxon>
        <taxon>Basidiomycota</taxon>
        <taxon>Agaricomycotina</taxon>
        <taxon>Agaricomycetes</taxon>
        <taxon>Polyporales</taxon>
        <taxon>Fomitopsis</taxon>
    </lineage>
</organism>
<feature type="compositionally biased region" description="Low complexity" evidence="1">
    <location>
        <begin position="30"/>
        <end position="52"/>
    </location>
</feature>
<feature type="compositionally biased region" description="Low complexity" evidence="1">
    <location>
        <begin position="454"/>
        <end position="466"/>
    </location>
</feature>
<dbReference type="Proteomes" id="UP000076727">
    <property type="component" value="Unassembled WGS sequence"/>
</dbReference>
<feature type="compositionally biased region" description="Low complexity" evidence="1">
    <location>
        <begin position="938"/>
        <end position="949"/>
    </location>
</feature>
<evidence type="ECO:0000313" key="3">
    <source>
        <dbReference type="Proteomes" id="UP000076727"/>
    </source>
</evidence>
<feature type="compositionally biased region" description="Low complexity" evidence="1">
    <location>
        <begin position="430"/>
        <end position="443"/>
    </location>
</feature>
<sequence length="1007" mass="107117">MNVVPGNDLLRPSVPQLAPSMLNMNPHSFMSQQQHHPQGQPSQGQPQLGMLQNNPNPNSMLPGGQPNNSGMYQLQMQHANSLQRQQVLMQAQAQGLNRPGPQLNGMNTHNPALGGMGFNPNGMMGPQQQQIRRVAAQPNSMNQAGGHMGGMPHGIAGMSMGPNPGQSMAPHMRPPMPQQHLNAMRVQQPPQHMQGHISPDMSMAMSRQPQMPGNNGLPPHVNRATSAQPHMMNNLGQPSGLPQQQHPGGMQGQMHQGGFSAPMGMPHHQPPQLPGASPHTGTHSQNHTPANFAPNMSMGGVPPSQAPANRSQPPGGTAMMMGYQNPSMQPSLPEVPRIPQPNTNSFPFMTSSTSPNPPGDMSQNVGGGQMNGPGPGPHNPHLTTPAQLVDRLNQPANDNFPPPFNLPQTQPNVPARPPSQQHPPHPGLPFPSQQSQLPRQSPRPADPMNQHVAPRPQSQQGQQRQSPPGPSRTPRGSQPPLPNQMIPPRIPMPPTGPNPPGPPHQPPHSQPQGQGAPGAPAQTHPVQIAPRQQPGPPSQPTAPPNVPGPAHSQPDGAQHPPQQQPQPAGPPPQNAQPIVRPPFMYLLGSGQAIARLVCMSGDLAMHGPSREMPFWDRFVRKYFTPKATMKITLWKDNQRQEAKPFEIGTPILPRFFQVTTQSGVKSMSLSLDGARERASSSTQAIVECPDALWTFRYQNGFSVVLKGPFTAHVVLVAEPPPQTQPPQVPTPPNYALRIENMIFDALTHEKLINIDSIEGTRMASSPSAAMSFGDVDPRLEEPRTIIERAVYPAEPINAFGIPQATMRCLELAESVTQMGDLIQFSATQQLGPRQALARYALQLRQQMRQQQGEGGADIKANQPGRPGAPAVPNGLDGVHGGVAPTPPASMYPGTPSLSSAQPGQAPPTPQNPPHAEPAKQGKGSQSSTANQASGQNMPSTPASASTPAAGQTPGQTTPAMPNATLKRKAGQRAEPDSPALANNTADAPPPGKRGTRKRPRTGTQGGG</sequence>
<keyword evidence="3" id="KW-1185">Reference proteome</keyword>
<dbReference type="Pfam" id="PF01803">
    <property type="entry name" value="LIM_bind"/>
    <property type="match status" value="1"/>
</dbReference>
<feature type="region of interest" description="Disordered" evidence="1">
    <location>
        <begin position="847"/>
        <end position="1007"/>
    </location>
</feature>
<evidence type="ECO:0000256" key="1">
    <source>
        <dbReference type="SAM" id="MobiDB-lite"/>
    </source>
</evidence>
<evidence type="ECO:0000313" key="2">
    <source>
        <dbReference type="EMBL" id="KZT74462.1"/>
    </source>
</evidence>
<gene>
    <name evidence="2" type="ORF">DAEQUDRAFT_807589</name>
</gene>
<feature type="compositionally biased region" description="Pro residues" evidence="1">
    <location>
        <begin position="414"/>
        <end position="429"/>
    </location>
</feature>
<feature type="compositionally biased region" description="Polar residues" evidence="1">
    <location>
        <begin position="53"/>
        <end position="71"/>
    </location>
</feature>
<name>A0A165U6E6_9APHY</name>
<proteinExistence type="predicted"/>
<feature type="compositionally biased region" description="Pro residues" evidence="1">
    <location>
        <begin position="904"/>
        <end position="915"/>
    </location>
</feature>
<dbReference type="AlphaFoldDB" id="A0A165U6E6"/>
<feature type="compositionally biased region" description="Pro residues" evidence="1">
    <location>
        <begin position="488"/>
        <end position="509"/>
    </location>
</feature>
<protein>
    <recommendedName>
        <fullName evidence="4">LIM-domain binding protein</fullName>
    </recommendedName>
</protein>
<dbReference type="STRING" id="1314783.A0A165U6E6"/>
<feature type="compositionally biased region" description="Polar residues" evidence="1">
    <location>
        <begin position="922"/>
        <end position="937"/>
    </location>
</feature>
<feature type="compositionally biased region" description="Pro residues" evidence="1">
    <location>
        <begin position="562"/>
        <end position="574"/>
    </location>
</feature>
<feature type="compositionally biased region" description="Polar residues" evidence="1">
    <location>
        <begin position="279"/>
        <end position="289"/>
    </location>
</feature>
<dbReference type="EMBL" id="KV429033">
    <property type="protein sequence ID" value="KZT74462.1"/>
    <property type="molecule type" value="Genomic_DNA"/>
</dbReference>
<accession>A0A165U6E6</accession>
<feature type="compositionally biased region" description="Pro residues" evidence="1">
    <location>
        <begin position="467"/>
        <end position="482"/>
    </location>
</feature>
<feature type="compositionally biased region" description="Polar residues" evidence="1">
    <location>
        <begin position="340"/>
        <end position="354"/>
    </location>
</feature>
<feature type="region of interest" description="Disordered" evidence="1">
    <location>
        <begin position="1"/>
        <end position="71"/>
    </location>
</feature>
<feature type="region of interest" description="Disordered" evidence="1">
    <location>
        <begin position="204"/>
        <end position="579"/>
    </location>
</feature>
<feature type="compositionally biased region" description="Low complexity" evidence="1">
    <location>
        <begin position="242"/>
        <end position="258"/>
    </location>
</feature>
<dbReference type="InterPro" id="IPR029005">
    <property type="entry name" value="LIM-bd/SEUSS"/>
</dbReference>
<dbReference type="OrthoDB" id="774557at2759"/>
<dbReference type="PANTHER" id="PTHR10378">
    <property type="entry name" value="LIM DOMAIN-BINDING PROTEIN"/>
    <property type="match status" value="1"/>
</dbReference>